<dbReference type="Proteomes" id="UP000092445">
    <property type="component" value="Unassembled WGS sequence"/>
</dbReference>
<reference evidence="3" key="1">
    <citation type="submission" date="2014-03" db="EMBL/GenBank/DDBJ databases">
        <authorList>
            <person name="Aksoy S."/>
            <person name="Warren W."/>
            <person name="Wilson R.K."/>
        </authorList>
    </citation>
    <scope>NUCLEOTIDE SEQUENCE [LARGE SCALE GENOMIC DNA]</scope>
    <source>
        <strain evidence="3">IAEA</strain>
    </source>
</reference>
<accession>A0A1A9ZUH4</accession>
<dbReference type="VEuPathDB" id="VectorBase:GPAI025496"/>
<name>A0A1A9ZUH4_GLOPL</name>
<proteinExistence type="predicted"/>
<feature type="transmembrane region" description="Helical" evidence="1">
    <location>
        <begin position="74"/>
        <end position="93"/>
    </location>
</feature>
<organism evidence="2 3">
    <name type="scientific">Glossina pallidipes</name>
    <name type="common">Tsetse fly</name>
    <dbReference type="NCBI Taxonomy" id="7398"/>
    <lineage>
        <taxon>Eukaryota</taxon>
        <taxon>Metazoa</taxon>
        <taxon>Ecdysozoa</taxon>
        <taxon>Arthropoda</taxon>
        <taxon>Hexapoda</taxon>
        <taxon>Insecta</taxon>
        <taxon>Pterygota</taxon>
        <taxon>Neoptera</taxon>
        <taxon>Endopterygota</taxon>
        <taxon>Diptera</taxon>
        <taxon>Brachycera</taxon>
        <taxon>Muscomorpha</taxon>
        <taxon>Hippoboscoidea</taxon>
        <taxon>Glossinidae</taxon>
        <taxon>Glossina</taxon>
    </lineage>
</organism>
<evidence type="ECO:0000313" key="3">
    <source>
        <dbReference type="Proteomes" id="UP000092445"/>
    </source>
</evidence>
<dbReference type="AlphaFoldDB" id="A0A1A9ZUH4"/>
<evidence type="ECO:0000256" key="1">
    <source>
        <dbReference type="SAM" id="Phobius"/>
    </source>
</evidence>
<keyword evidence="1" id="KW-0812">Transmembrane</keyword>
<protein>
    <submittedName>
        <fullName evidence="2">Uncharacterized protein</fullName>
    </submittedName>
</protein>
<feature type="transmembrane region" description="Helical" evidence="1">
    <location>
        <begin position="32"/>
        <end position="54"/>
    </location>
</feature>
<reference evidence="2" key="2">
    <citation type="submission" date="2020-05" db="UniProtKB">
        <authorList>
            <consortium name="EnsemblMetazoa"/>
        </authorList>
    </citation>
    <scope>IDENTIFICATION</scope>
    <source>
        <strain evidence="2">IAEA</strain>
    </source>
</reference>
<keyword evidence="3" id="KW-1185">Reference proteome</keyword>
<keyword evidence="1" id="KW-0472">Membrane</keyword>
<dbReference type="EnsemblMetazoa" id="GPAI025496-RA">
    <property type="protein sequence ID" value="GPAI025496-PA"/>
    <property type="gene ID" value="GPAI025496"/>
</dbReference>
<keyword evidence="1" id="KW-1133">Transmembrane helix</keyword>
<evidence type="ECO:0000313" key="2">
    <source>
        <dbReference type="EnsemblMetazoa" id="GPAI025496-PA"/>
    </source>
</evidence>
<sequence>MNTLRPTNDLFLYFTIIWNARSRRSVVLNNNAYVFVYFYSYVCVLTFIELKVILRSNYEINFCDDILSNADIKLLPFLICIAFCSLSSCSFLHSTAASLEASVECNSEL</sequence>